<dbReference type="RefSeq" id="WP_264727290.1">
    <property type="nucleotide sequence ID" value="NZ_JAPDNR010000001.1"/>
</dbReference>
<protein>
    <recommendedName>
        <fullName evidence="3">Helitron helicase-like domain-containing protein</fullName>
    </recommendedName>
</protein>
<reference evidence="1 2" key="1">
    <citation type="submission" date="2022-10" db="EMBL/GenBank/DDBJ databases">
        <title>Chitinophaga nivalis PC15 sp. nov., isolated from Pyeongchang county, South Korea.</title>
        <authorList>
            <person name="Trinh H.N."/>
        </authorList>
    </citation>
    <scope>NUCLEOTIDE SEQUENCE [LARGE SCALE GENOMIC DNA]</scope>
    <source>
        <strain evidence="1 2">PC14</strain>
    </source>
</reference>
<sequence>MKNSMKEAMPGPTNCRRFADNCHQTCGRCHTIKPVYPTIDEMVSGPAFNSTTYVTANPGRMSKNGIIVYDSIPTYLDREGISAATLREPGRDHHTQEKSHFRMAYFSYLAFTQPDLLRHPVVAPDYPVHTTTGMIHMIRFYEMTNQTAARDCSQDNPQALQNYLDTLMADCPYLVITTAEQPFLELLQQHYLNGDHDMIRNIMKGAAPPASFYSKDPETGLAVKIRTDSFNLEENIGVNAIISFLTTEAPSLDQYMNETVHNAYALQEAMRQEVATLVTNRTFHITIMIMIQTVPPYLPAVFWRDPADLFTGRHQYRSGLEKAREQAKNNISLYPPTCRQ</sequence>
<accession>A0ABT3IFU9</accession>
<evidence type="ECO:0008006" key="3">
    <source>
        <dbReference type="Google" id="ProtNLM"/>
    </source>
</evidence>
<name>A0ABT3IFU9_9BACT</name>
<proteinExistence type="predicted"/>
<comment type="caution">
    <text evidence="1">The sequence shown here is derived from an EMBL/GenBank/DDBJ whole genome shotgun (WGS) entry which is preliminary data.</text>
</comment>
<dbReference type="InterPro" id="IPR011604">
    <property type="entry name" value="PDDEXK-like_dom_sf"/>
</dbReference>
<keyword evidence="2" id="KW-1185">Reference proteome</keyword>
<evidence type="ECO:0000313" key="1">
    <source>
        <dbReference type="EMBL" id="MCW3482680.1"/>
    </source>
</evidence>
<dbReference type="Proteomes" id="UP001207742">
    <property type="component" value="Unassembled WGS sequence"/>
</dbReference>
<gene>
    <name evidence="1" type="ORF">OL497_02170</name>
</gene>
<dbReference type="Gene3D" id="3.90.320.10">
    <property type="match status" value="1"/>
</dbReference>
<organism evidence="1 2">
    <name type="scientific">Chitinophaga nivalis</name>
    <dbReference type="NCBI Taxonomy" id="2991709"/>
    <lineage>
        <taxon>Bacteria</taxon>
        <taxon>Pseudomonadati</taxon>
        <taxon>Bacteroidota</taxon>
        <taxon>Chitinophagia</taxon>
        <taxon>Chitinophagales</taxon>
        <taxon>Chitinophagaceae</taxon>
        <taxon>Chitinophaga</taxon>
    </lineage>
</organism>
<evidence type="ECO:0000313" key="2">
    <source>
        <dbReference type="Proteomes" id="UP001207742"/>
    </source>
</evidence>
<dbReference type="EMBL" id="JAPDNS010000001">
    <property type="protein sequence ID" value="MCW3482680.1"/>
    <property type="molecule type" value="Genomic_DNA"/>
</dbReference>